<dbReference type="AlphaFoldDB" id="A0A561WRZ7"/>
<accession>A0A561WRZ7</accession>
<comment type="caution">
    <text evidence="2">The sequence shown here is derived from an EMBL/GenBank/DDBJ whole genome shotgun (WGS) entry which is preliminary data.</text>
</comment>
<feature type="transmembrane region" description="Helical" evidence="1">
    <location>
        <begin position="123"/>
        <end position="142"/>
    </location>
</feature>
<dbReference type="Proteomes" id="UP000320239">
    <property type="component" value="Unassembled WGS sequence"/>
</dbReference>
<feature type="transmembrane region" description="Helical" evidence="1">
    <location>
        <begin position="197"/>
        <end position="219"/>
    </location>
</feature>
<evidence type="ECO:0000313" key="3">
    <source>
        <dbReference type="Proteomes" id="UP000320239"/>
    </source>
</evidence>
<dbReference type="OrthoDB" id="9803065at2"/>
<dbReference type="PANTHER" id="PTHR31272">
    <property type="entry name" value="CYTOCHROME C-TYPE BIOGENESIS PROTEIN HI_1454-RELATED"/>
    <property type="match status" value="1"/>
</dbReference>
<dbReference type="RefSeq" id="WP_122975900.1">
    <property type="nucleotide sequence ID" value="NZ_BOMX01000117.1"/>
</dbReference>
<feature type="transmembrane region" description="Helical" evidence="1">
    <location>
        <begin position="87"/>
        <end position="117"/>
    </location>
</feature>
<reference evidence="2 3" key="1">
    <citation type="submission" date="2019-06" db="EMBL/GenBank/DDBJ databases">
        <title>Sequencing the genomes of 1000 actinobacteria strains.</title>
        <authorList>
            <person name="Klenk H.-P."/>
        </authorList>
    </citation>
    <scope>NUCLEOTIDE SEQUENCE [LARGE SCALE GENOMIC DNA]</scope>
    <source>
        <strain evidence="2 3">DSM 43866</strain>
    </source>
</reference>
<protein>
    <submittedName>
        <fullName evidence="2">Cytochrome c-type biogenesis protein</fullName>
    </submittedName>
</protein>
<dbReference type="InterPro" id="IPR051790">
    <property type="entry name" value="Cytochrome_c-biogenesis_DsbD"/>
</dbReference>
<keyword evidence="1" id="KW-1133">Transmembrane helix</keyword>
<evidence type="ECO:0000313" key="2">
    <source>
        <dbReference type="EMBL" id="TWG26638.1"/>
    </source>
</evidence>
<evidence type="ECO:0000256" key="1">
    <source>
        <dbReference type="SAM" id="Phobius"/>
    </source>
</evidence>
<feature type="transmembrane region" description="Helical" evidence="1">
    <location>
        <begin position="14"/>
        <end position="38"/>
    </location>
</feature>
<proteinExistence type="predicted"/>
<organism evidence="2 3">
    <name type="scientific">Actinoplanes teichomyceticus</name>
    <dbReference type="NCBI Taxonomy" id="1867"/>
    <lineage>
        <taxon>Bacteria</taxon>
        <taxon>Bacillati</taxon>
        <taxon>Actinomycetota</taxon>
        <taxon>Actinomycetes</taxon>
        <taxon>Micromonosporales</taxon>
        <taxon>Micromonosporaceae</taxon>
        <taxon>Actinoplanes</taxon>
    </lineage>
</organism>
<feature type="transmembrane region" description="Helical" evidence="1">
    <location>
        <begin position="154"/>
        <end position="174"/>
    </location>
</feature>
<gene>
    <name evidence="2" type="ORF">FHX34_1011634</name>
</gene>
<dbReference type="PANTHER" id="PTHR31272:SF4">
    <property type="entry name" value="CYTOCHROME C-TYPE BIOGENESIS PROTEIN HI_1454-RELATED"/>
    <property type="match status" value="1"/>
</dbReference>
<keyword evidence="1" id="KW-0812">Transmembrane</keyword>
<feature type="transmembrane region" description="Helical" evidence="1">
    <location>
        <begin position="239"/>
        <end position="258"/>
    </location>
</feature>
<dbReference type="EMBL" id="VIWY01000001">
    <property type="protein sequence ID" value="TWG26638.1"/>
    <property type="molecule type" value="Genomic_DNA"/>
</dbReference>
<sequence>MGDAFNDVATGGPLLLAIGAAMIAGVVSILSPCVLPLVPGYLSYVTGLAGSDLEAAIGTTRPGPAGSGGVAVRTATRPRAVALKSRVLAGSLLFVLGFSVVFTLMVTLVANVAITLLTNRDTLNLILGVLIIVLGLVYLGWIPGLQREARISRLPSAGLLGAPVFGAIFAVSWMPCTGPTLAAVTSMAATTGSTDRAVILALAFSLGLGVPFILFGLFFRKLLGVFTAIRRNSRWVTRVGGALLIAVGVTLVSGRWPYFLAWLQTTFNFGGETLL</sequence>
<keyword evidence="1" id="KW-0472">Membrane</keyword>
<keyword evidence="3" id="KW-1185">Reference proteome</keyword>
<name>A0A561WRZ7_ACTTI</name>